<dbReference type="Pfam" id="PF09353">
    <property type="entry name" value="DUF1995"/>
    <property type="match status" value="1"/>
</dbReference>
<keyword evidence="4" id="KW-1185">Reference proteome</keyword>
<dbReference type="EnsemblPlants" id="TraesCS4A02G396500.1">
    <property type="protein sequence ID" value="TraesCS4A02G396500.1"/>
    <property type="gene ID" value="TraesCS4A02G396500"/>
</dbReference>
<dbReference type="InterPro" id="IPR053021">
    <property type="entry name" value="Chloroplast_ADK"/>
</dbReference>
<protein>
    <recommendedName>
        <fullName evidence="2">DUF1995 domain-containing protein</fullName>
    </recommendedName>
</protein>
<feature type="compositionally biased region" description="Low complexity" evidence="1">
    <location>
        <begin position="58"/>
        <end position="74"/>
    </location>
</feature>
<dbReference type="PANTHER" id="PTHR35509:SF1">
    <property type="entry name" value="DOMAIN PROTEIN, PUTATIVE (DUF1995)-RELATED"/>
    <property type="match status" value="1"/>
</dbReference>
<evidence type="ECO:0000313" key="3">
    <source>
        <dbReference type="EnsemblPlants" id="TraesCS4A02G396500.1"/>
    </source>
</evidence>
<reference evidence="3" key="1">
    <citation type="submission" date="2018-08" db="EMBL/GenBank/DDBJ databases">
        <authorList>
            <person name="Rossello M."/>
        </authorList>
    </citation>
    <scope>NUCLEOTIDE SEQUENCE [LARGE SCALE GENOMIC DNA]</scope>
    <source>
        <strain evidence="3">cv. Chinese Spring</strain>
    </source>
</reference>
<dbReference type="Gramene" id="TraesCAD_scaffold_000475_01G000600.1">
    <property type="protein sequence ID" value="TraesCAD_scaffold_000475_01G000600.1"/>
    <property type="gene ID" value="TraesCAD_scaffold_000475_01G000600"/>
</dbReference>
<dbReference type="Gramene" id="TraesCS4A02G396500.1">
    <property type="protein sequence ID" value="TraesCS4A02G396500.1"/>
    <property type="gene ID" value="TraesCS4A02G396500"/>
</dbReference>
<dbReference type="Proteomes" id="UP000019116">
    <property type="component" value="Chromosome 4A"/>
</dbReference>
<feature type="region of interest" description="Disordered" evidence="1">
    <location>
        <begin position="48"/>
        <end position="79"/>
    </location>
</feature>
<dbReference type="Gramene" id="TraesCS4A03G0985800.1">
    <property type="protein sequence ID" value="TraesCS4A03G0985800.1.CDS"/>
    <property type="gene ID" value="TraesCS4A03G0985800"/>
</dbReference>
<evidence type="ECO:0000313" key="4">
    <source>
        <dbReference type="Proteomes" id="UP000019116"/>
    </source>
</evidence>
<sequence>MATSPALLSRQYARPSHPLPRQLLAPSPVAVAASPAVRLRVRRGPTPAQAKFGKFDAADAPTEAGPTAPATSEADGAAGKAVLEDDSCLPSDLEGAIWQSGKASADFVNSGGMRGIAELLIPQLEFLNQEGAQAEVWALSRILLDTLAEETGQVVKAVFPDAGVAALLKHQWKDAKFKCASLSDRKPVDTDDGVVVMIIPDHQMLESVERIASQLADDPIRPLVMWNPRLVSGDVGVGYNVRNLRRNFLRKWKVFYDDPKRPNRYLLARESSSRPDATDIEIIFGGGGASEQPEEEPSMMTNVMAAFSSVSRFMRVISK</sequence>
<feature type="domain" description="DUF1995" evidence="2">
    <location>
        <begin position="90"/>
        <end position="256"/>
    </location>
</feature>
<dbReference type="InterPro" id="IPR018962">
    <property type="entry name" value="DUF1995"/>
</dbReference>
<dbReference type="AlphaFoldDB" id="A0A3B6I412"/>
<proteinExistence type="predicted"/>
<dbReference type="PANTHER" id="PTHR35509">
    <property type="entry name" value="DOMAIN PROTEIN, PUTATIVE (DUF1995)-RELATED"/>
    <property type="match status" value="1"/>
</dbReference>
<evidence type="ECO:0000256" key="1">
    <source>
        <dbReference type="SAM" id="MobiDB-lite"/>
    </source>
</evidence>
<evidence type="ECO:0000259" key="2">
    <source>
        <dbReference type="Pfam" id="PF09353"/>
    </source>
</evidence>
<dbReference type="Gramene" id="TraesCLE_scaffold_005957_01G000200.1">
    <property type="protein sequence ID" value="TraesCLE_scaffold_005957_01G000200.1"/>
    <property type="gene ID" value="TraesCLE_scaffold_005957_01G000200"/>
</dbReference>
<name>A0A3B6I412_WHEAT</name>
<organism evidence="3">
    <name type="scientific">Triticum aestivum</name>
    <name type="common">Wheat</name>
    <dbReference type="NCBI Taxonomy" id="4565"/>
    <lineage>
        <taxon>Eukaryota</taxon>
        <taxon>Viridiplantae</taxon>
        <taxon>Streptophyta</taxon>
        <taxon>Embryophyta</taxon>
        <taxon>Tracheophyta</taxon>
        <taxon>Spermatophyta</taxon>
        <taxon>Magnoliopsida</taxon>
        <taxon>Liliopsida</taxon>
        <taxon>Poales</taxon>
        <taxon>Poaceae</taxon>
        <taxon>BOP clade</taxon>
        <taxon>Pooideae</taxon>
        <taxon>Triticodae</taxon>
        <taxon>Triticeae</taxon>
        <taxon>Triticinae</taxon>
        <taxon>Triticum</taxon>
    </lineage>
</organism>
<dbReference type="Gramene" id="TraesWEE_scaffold_000159_01G000600.1">
    <property type="protein sequence ID" value="TraesWEE_scaffold_000159_01G000600.1"/>
    <property type="gene ID" value="TraesWEE_scaffold_000159_01G000600"/>
</dbReference>
<feature type="region of interest" description="Disordered" evidence="1">
    <location>
        <begin position="1"/>
        <end position="21"/>
    </location>
</feature>
<gene>
    <name evidence="3" type="primary">LOC123088036</name>
</gene>
<reference evidence="3" key="2">
    <citation type="submission" date="2018-10" db="UniProtKB">
        <authorList>
            <consortium name="EnsemblPlants"/>
        </authorList>
    </citation>
    <scope>IDENTIFICATION</scope>
</reference>
<dbReference type="Gramene" id="TraesROB_scaffold_002380_01G000600.1">
    <property type="protein sequence ID" value="TraesROB_scaffold_002380_01G000600.1"/>
    <property type="gene ID" value="TraesROB_scaffold_002380_01G000600"/>
</dbReference>
<accession>A0A3B6I412</accession>